<dbReference type="EMBL" id="CP063373">
    <property type="protein sequence ID" value="QOV33243.1"/>
    <property type="molecule type" value="Genomic_DNA"/>
</dbReference>
<protein>
    <recommendedName>
        <fullName evidence="6">Probable membrane transporter protein</fullName>
    </recommendedName>
</protein>
<evidence type="ECO:0000256" key="5">
    <source>
        <dbReference type="ARBA" id="ARBA00023136"/>
    </source>
</evidence>
<sequence>MIALMLALVVGATVALAQGGLGGGGSILAVPALIYLLHFTPAAATTASLLVIPTSVTALTGHARDGNVAWHTGLFLASAGIMPAMLAGAATGHLPQSVLTIAFAVVAGAAALSMLHPRDGEPSGRVHPGTASAAGAGLGAVTGFLAVPTLVSVLGLSMRRAVGTNLLVITVNSLAAAAARASTGVKLAWAVIAPFTAAALLGAWDGKRLSNRIKRQALQRLFAYVLLAVAVLMLIDAVV</sequence>
<dbReference type="PANTHER" id="PTHR43701">
    <property type="entry name" value="MEMBRANE TRANSPORTER PROTEIN MJ0441-RELATED"/>
    <property type="match status" value="1"/>
</dbReference>
<comment type="subcellular location">
    <subcellularLocation>
        <location evidence="6">Cell membrane</location>
        <topology evidence="6">Multi-pass membrane protein</topology>
    </subcellularLocation>
    <subcellularLocation>
        <location evidence="1">Membrane</location>
        <topology evidence="1">Multi-pass membrane protein</topology>
    </subcellularLocation>
</comment>
<dbReference type="InterPro" id="IPR051598">
    <property type="entry name" value="TSUP/Inactive_protease-like"/>
</dbReference>
<dbReference type="RefSeq" id="WP_194038020.1">
    <property type="nucleotide sequence ID" value="NZ_CP063373.1"/>
</dbReference>
<evidence type="ECO:0000256" key="6">
    <source>
        <dbReference type="RuleBase" id="RU363041"/>
    </source>
</evidence>
<feature type="transmembrane region" description="Helical" evidence="6">
    <location>
        <begin position="217"/>
        <end position="235"/>
    </location>
</feature>
<evidence type="ECO:0000256" key="3">
    <source>
        <dbReference type="ARBA" id="ARBA00022692"/>
    </source>
</evidence>
<evidence type="ECO:0000256" key="1">
    <source>
        <dbReference type="ARBA" id="ARBA00004141"/>
    </source>
</evidence>
<feature type="transmembrane region" description="Helical" evidence="6">
    <location>
        <begin position="162"/>
        <end position="181"/>
    </location>
</feature>
<feature type="transmembrane region" description="Helical" evidence="6">
    <location>
        <begin position="187"/>
        <end position="205"/>
    </location>
</feature>
<evidence type="ECO:0000313" key="8">
    <source>
        <dbReference type="Proteomes" id="UP000594205"/>
    </source>
</evidence>
<dbReference type="KEGG" id="sfeu:IM697_23660"/>
<keyword evidence="8" id="KW-1185">Reference proteome</keyword>
<evidence type="ECO:0000256" key="4">
    <source>
        <dbReference type="ARBA" id="ARBA00022989"/>
    </source>
</evidence>
<feature type="transmembrane region" description="Helical" evidence="6">
    <location>
        <begin position="33"/>
        <end position="56"/>
    </location>
</feature>
<dbReference type="InterPro" id="IPR002781">
    <property type="entry name" value="TM_pro_TauE-like"/>
</dbReference>
<proteinExistence type="inferred from homology"/>
<feature type="transmembrane region" description="Helical" evidence="6">
    <location>
        <begin position="96"/>
        <end position="115"/>
    </location>
</feature>
<dbReference type="AlphaFoldDB" id="A0A7M2SCW8"/>
<evidence type="ECO:0000256" key="2">
    <source>
        <dbReference type="ARBA" id="ARBA00009142"/>
    </source>
</evidence>
<dbReference type="PANTHER" id="PTHR43701:SF2">
    <property type="entry name" value="MEMBRANE TRANSPORTER PROTEIN YJNA-RELATED"/>
    <property type="match status" value="1"/>
</dbReference>
<dbReference type="GO" id="GO:0005886">
    <property type="term" value="C:plasma membrane"/>
    <property type="evidence" value="ECO:0007669"/>
    <property type="project" value="UniProtKB-SubCell"/>
</dbReference>
<evidence type="ECO:0000313" key="7">
    <source>
        <dbReference type="EMBL" id="QOV33243.1"/>
    </source>
</evidence>
<comment type="similarity">
    <text evidence="2 6">Belongs to the 4-toluene sulfonate uptake permease (TSUP) (TC 2.A.102) family.</text>
</comment>
<name>A0A7M2SCW8_9ACTN</name>
<keyword evidence="6" id="KW-1003">Cell membrane</keyword>
<feature type="transmembrane region" description="Helical" evidence="6">
    <location>
        <begin position="68"/>
        <end position="90"/>
    </location>
</feature>
<organism evidence="7 8">
    <name type="scientific">Streptomyces ferrugineus</name>
    <dbReference type="NCBI Taxonomy" id="1413221"/>
    <lineage>
        <taxon>Bacteria</taxon>
        <taxon>Bacillati</taxon>
        <taxon>Actinomycetota</taxon>
        <taxon>Actinomycetes</taxon>
        <taxon>Kitasatosporales</taxon>
        <taxon>Streptomycetaceae</taxon>
        <taxon>Streptomyces</taxon>
    </lineage>
</organism>
<dbReference type="Proteomes" id="UP000594205">
    <property type="component" value="Chromosome"/>
</dbReference>
<dbReference type="Pfam" id="PF01925">
    <property type="entry name" value="TauE"/>
    <property type="match status" value="1"/>
</dbReference>
<gene>
    <name evidence="7" type="ORF">IM697_23660</name>
</gene>
<keyword evidence="5 6" id="KW-0472">Membrane</keyword>
<keyword evidence="4 6" id="KW-1133">Transmembrane helix</keyword>
<keyword evidence="3 6" id="KW-0812">Transmembrane</keyword>
<accession>A0A7M2SCW8</accession>
<reference evidence="7 8" key="1">
    <citation type="submission" date="2020-10" db="EMBL/GenBank/DDBJ databases">
        <title>Streptomyces ferrugineus complate genome analysis.</title>
        <authorList>
            <person name="Anwar N."/>
        </authorList>
    </citation>
    <scope>NUCLEOTIDE SEQUENCE [LARGE SCALE GENOMIC DNA]</scope>
    <source>
        <strain evidence="7 8">CCTCC AA2014009</strain>
    </source>
</reference>